<reference evidence="1" key="1">
    <citation type="submission" date="2021-06" db="EMBL/GenBank/DDBJ databases">
        <authorList>
            <person name="Kallberg Y."/>
            <person name="Tangrot J."/>
            <person name="Rosling A."/>
        </authorList>
    </citation>
    <scope>NUCLEOTIDE SEQUENCE</scope>
    <source>
        <strain evidence="1">FL966</strain>
    </source>
</reference>
<comment type="caution">
    <text evidence="1">The sequence shown here is derived from an EMBL/GenBank/DDBJ whole genome shotgun (WGS) entry which is preliminary data.</text>
</comment>
<proteinExistence type="predicted"/>
<dbReference type="Proteomes" id="UP000789759">
    <property type="component" value="Unassembled WGS sequence"/>
</dbReference>
<gene>
    <name evidence="1" type="ORF">CPELLU_LOCUS14448</name>
</gene>
<accession>A0A9N9IT51</accession>
<name>A0A9N9IT51_9GLOM</name>
<dbReference type="AlphaFoldDB" id="A0A9N9IT51"/>
<dbReference type="Gene3D" id="3.80.10.10">
    <property type="entry name" value="Ribonuclease Inhibitor"/>
    <property type="match status" value="1"/>
</dbReference>
<sequence length="564" mass="65733">MESLRCQIERFSLECHPHYIREQRQATAQKLTFDNFTDILGFLKDDRSSLHSCLLVSRDWFKMVVPLLWYRPFAHKLEKEKAALIIRTYVSCLEEQGRQRLMADGIKFHDLPKPFIDYPRYLRAFDFEHFRQAIDDSVSTLEISNPACDIITTLCREVLGYCLCNRSSGLRILKIDLLNVELYGPFLDIATIPGIENVLSQLQRFELLYLFETGDETSKRLSSLFTSMSSCSRNIHSISIIIHRVRTHLPSYFIESLAQLIQSQNKLRALSLNRFWNMSSSATIFTAMLKQAESLIYLRITPKDEYYDLINVLKCCTNLETLELLDLSPTKDSYMSLLNIPRNILNIKRLYCYDDWVNSEDEVMTKALILNMCTENLKILTLESAIPALMDLIGEYCSKITILSISISSNYLQNLLELISRLPLIHLTIGKTSRNNADKFNFTSEILQQFIISVPSTLISFGINFIIDTDNLAYLLREFPVQLKVISLYETRMSCDEVLYIILEYAIARRSLKELRYEMRKSRYMTSFSENMLSMARTIIPIIKQVKHFGDPIYEDYFETHYVY</sequence>
<dbReference type="OrthoDB" id="2333111at2759"/>
<dbReference type="SUPFAM" id="SSF52047">
    <property type="entry name" value="RNI-like"/>
    <property type="match status" value="1"/>
</dbReference>
<evidence type="ECO:0000313" key="2">
    <source>
        <dbReference type="Proteomes" id="UP000789759"/>
    </source>
</evidence>
<dbReference type="EMBL" id="CAJVQA010017112">
    <property type="protein sequence ID" value="CAG8746990.1"/>
    <property type="molecule type" value="Genomic_DNA"/>
</dbReference>
<organism evidence="1 2">
    <name type="scientific">Cetraspora pellucida</name>
    <dbReference type="NCBI Taxonomy" id="1433469"/>
    <lineage>
        <taxon>Eukaryota</taxon>
        <taxon>Fungi</taxon>
        <taxon>Fungi incertae sedis</taxon>
        <taxon>Mucoromycota</taxon>
        <taxon>Glomeromycotina</taxon>
        <taxon>Glomeromycetes</taxon>
        <taxon>Diversisporales</taxon>
        <taxon>Gigasporaceae</taxon>
        <taxon>Cetraspora</taxon>
    </lineage>
</organism>
<keyword evidence="2" id="KW-1185">Reference proteome</keyword>
<protein>
    <submittedName>
        <fullName evidence="1">20793_t:CDS:1</fullName>
    </submittedName>
</protein>
<evidence type="ECO:0000313" key="1">
    <source>
        <dbReference type="EMBL" id="CAG8746990.1"/>
    </source>
</evidence>
<dbReference type="InterPro" id="IPR032675">
    <property type="entry name" value="LRR_dom_sf"/>
</dbReference>